<feature type="domain" description="RRM" evidence="3">
    <location>
        <begin position="35"/>
        <end position="114"/>
    </location>
</feature>
<feature type="region of interest" description="Disordered" evidence="2">
    <location>
        <begin position="520"/>
        <end position="587"/>
    </location>
</feature>
<organism evidence="4">
    <name type="scientific">Chromera velia CCMP2878</name>
    <dbReference type="NCBI Taxonomy" id="1169474"/>
    <lineage>
        <taxon>Eukaryota</taxon>
        <taxon>Sar</taxon>
        <taxon>Alveolata</taxon>
        <taxon>Colpodellida</taxon>
        <taxon>Chromeraceae</taxon>
        <taxon>Chromera</taxon>
    </lineage>
</organism>
<dbReference type="EMBL" id="CDMZ01000785">
    <property type="protein sequence ID" value="CEM21442.1"/>
    <property type="molecule type" value="Genomic_DNA"/>
</dbReference>
<evidence type="ECO:0000256" key="2">
    <source>
        <dbReference type="SAM" id="MobiDB-lite"/>
    </source>
</evidence>
<reference evidence="4" key="1">
    <citation type="submission" date="2014-11" db="EMBL/GenBank/DDBJ databases">
        <authorList>
            <person name="Otto D Thomas"/>
            <person name="Naeem Raeece"/>
        </authorList>
    </citation>
    <scope>NUCLEOTIDE SEQUENCE</scope>
</reference>
<feature type="compositionally biased region" description="Pro residues" evidence="2">
    <location>
        <begin position="679"/>
        <end position="690"/>
    </location>
</feature>
<gene>
    <name evidence="4" type="ORF">Cvel_19638</name>
</gene>
<feature type="region of interest" description="Disordered" evidence="2">
    <location>
        <begin position="906"/>
        <end position="927"/>
    </location>
</feature>
<dbReference type="InterPro" id="IPR000504">
    <property type="entry name" value="RRM_dom"/>
</dbReference>
<dbReference type="InterPro" id="IPR035979">
    <property type="entry name" value="RBD_domain_sf"/>
</dbReference>
<feature type="compositionally biased region" description="Low complexity" evidence="2">
    <location>
        <begin position="1231"/>
        <end position="1246"/>
    </location>
</feature>
<proteinExistence type="predicted"/>
<dbReference type="GO" id="GO:0003723">
    <property type="term" value="F:RNA binding"/>
    <property type="evidence" value="ECO:0007669"/>
    <property type="project" value="UniProtKB-UniRule"/>
</dbReference>
<feature type="region of interest" description="Disordered" evidence="2">
    <location>
        <begin position="662"/>
        <end position="704"/>
    </location>
</feature>
<dbReference type="SMART" id="SM00360">
    <property type="entry name" value="RRM"/>
    <property type="match status" value="2"/>
</dbReference>
<dbReference type="CDD" id="cd00590">
    <property type="entry name" value="RRM_SF"/>
    <property type="match status" value="2"/>
</dbReference>
<dbReference type="Pfam" id="PF00076">
    <property type="entry name" value="RRM_1"/>
    <property type="match status" value="2"/>
</dbReference>
<dbReference type="PANTHER" id="PTHR45691">
    <property type="entry name" value="PROTEIN DIAPHANOUS"/>
    <property type="match status" value="1"/>
</dbReference>
<feature type="compositionally biased region" description="Polar residues" evidence="2">
    <location>
        <begin position="1216"/>
        <end position="1230"/>
    </location>
</feature>
<accession>A0A0G4G149</accession>
<evidence type="ECO:0000259" key="3">
    <source>
        <dbReference type="PROSITE" id="PS50102"/>
    </source>
</evidence>
<dbReference type="VEuPathDB" id="CryptoDB:Cvel_19638"/>
<dbReference type="GO" id="GO:0030041">
    <property type="term" value="P:actin filament polymerization"/>
    <property type="evidence" value="ECO:0007669"/>
    <property type="project" value="TreeGrafter"/>
</dbReference>
<dbReference type="InterPro" id="IPR051412">
    <property type="entry name" value="Formin_Homology_Diaphanous_sf"/>
</dbReference>
<feature type="compositionally biased region" description="Pro residues" evidence="2">
    <location>
        <begin position="1108"/>
        <end position="1118"/>
    </location>
</feature>
<dbReference type="GO" id="GO:0005884">
    <property type="term" value="C:actin filament"/>
    <property type="evidence" value="ECO:0007669"/>
    <property type="project" value="TreeGrafter"/>
</dbReference>
<feature type="region of interest" description="Disordered" evidence="2">
    <location>
        <begin position="211"/>
        <end position="345"/>
    </location>
</feature>
<keyword evidence="1" id="KW-0694">RNA-binding</keyword>
<dbReference type="SUPFAM" id="SSF54928">
    <property type="entry name" value="RNA-binding domain, RBD"/>
    <property type="match status" value="2"/>
</dbReference>
<evidence type="ECO:0000256" key="1">
    <source>
        <dbReference type="PROSITE-ProRule" id="PRU00176"/>
    </source>
</evidence>
<feature type="compositionally biased region" description="Polar residues" evidence="2">
    <location>
        <begin position="282"/>
        <end position="291"/>
    </location>
</feature>
<feature type="domain" description="RRM" evidence="3">
    <location>
        <begin position="132"/>
        <end position="209"/>
    </location>
</feature>
<feature type="region of interest" description="Disordered" evidence="2">
    <location>
        <begin position="1396"/>
        <end position="1452"/>
    </location>
</feature>
<protein>
    <recommendedName>
        <fullName evidence="3">RRM domain-containing protein</fullName>
    </recommendedName>
</protein>
<feature type="compositionally biased region" description="Polar residues" evidence="2">
    <location>
        <begin position="668"/>
        <end position="678"/>
    </location>
</feature>
<dbReference type="Gene3D" id="3.30.70.330">
    <property type="match status" value="2"/>
</dbReference>
<dbReference type="InterPro" id="IPR012677">
    <property type="entry name" value="Nucleotide-bd_a/b_plait_sf"/>
</dbReference>
<feature type="region of interest" description="Disordered" evidence="2">
    <location>
        <begin position="1215"/>
        <end position="1264"/>
    </location>
</feature>
<feature type="compositionally biased region" description="Gly residues" evidence="2">
    <location>
        <begin position="559"/>
        <end position="578"/>
    </location>
</feature>
<dbReference type="PROSITE" id="PS50102">
    <property type="entry name" value="RRM"/>
    <property type="match status" value="2"/>
</dbReference>
<feature type="region of interest" description="Disordered" evidence="2">
    <location>
        <begin position="1086"/>
        <end position="1191"/>
    </location>
</feature>
<sequence>MSTDTEFFRTFRTPADASGWLPPDIVASGRASLPVKIFVNRIPPKTKESTLIEYFRPYGKVLSVEILKRSGSKNLVAFVTMESVLSAHQAIAALHNRITLQSHGSPSRVVYAEHELERLQLPASLQPGHGSLRLFVGNLPAKVTIDRIATLFKPFGPLLEIHLLPAKGGRPAAFVVFRKFHDGLVAMGNLNGMKPPEGDTELTVRFAANEKLPVEWQAPQPGKDEKDSADAHETDYFPPPPPEPTLVPATASAGRVITPPAPPGAPPLLVPSSRPSQKSRDGGTSNSSDPSATPPAEDLARPKWVAPSLADSPPPPPLPPLSSCIPTHPIPPQGALLSESTRLPKEKERGLQQYYGGMDADMPPAILPHYPKGEQETLEPILSGPSPPTHGVPIGSIEEEPAPVYAKSQRQLTDQFGRSLGDDGGLAFSRQPYDVFVAPTTDPPFRPSFQTASGAHVGLQWPHAVSAPSYYEEFSARENVKNETVPTYEDISGLPFIKQPRDPLREEMWGYIAAEQVAAGWGDRTGPGRGTPDRHLPRHPSSPPLAPSKPAAAGHEVRLGGGQPSPEGAPGGVSGEGQGQPVPQGGHGAVLQEALSASALRDAVAEILNSTTSFSRTAAVAASTASISSHVSRCRDLYEESVRVQALLSILQSIQGAVHMEQRASDSDALSQTAGSSTAPPPVPAIPPQVPAAAAGGEKPDIHPGAILVGSPHLPLRGMPVSELHSTTAATGGTIRTNGIMSITPPDTDAQVLKIPLQQVGANAGGGMVPVPPPTEAPPVPLPPGVKRRQNPPDYYDDIFTTAAERYHCRRPAPGLPDIRNFAEDQLPWTSGSEVAYKEASLFNPADPSAMASAARGFAVEADYREGAAFHAGEMTGKWDSAAGGAYVEAPLKFGSQLRSTLRYGFETSPHHHPHSGGSGEKFAAPPFDPNHIQRVVHQQQEVQGQPQPLQPVPPVHQPVGGAHEFVGPLNYRAAPSLGTLGAPGEYIEVAERSAPHAHNLMRGDRRLAASSTPMDRPELFAAAEIEGRLALSATPMDRPDLFASRKLIPFRQPPLQQLAEQRLVAVHPGEAATVSGVLLPPPGAGALAAQQGPPMGPRAPVVDPSLAPLPPMQPPQPNGTTAVQVYRGHLTSPPLLSETPATSTYRPGVLPHQFSSPDTTQPQPQPAAGLGRTTPPHMLQKQPTQPLVQGPTAIPVSAAAAAAAAMQKPPLASTIPYQQSNSLSKQDQLSGTGTHSQTSDQSQHSRSFRLNPAPPQYHQSPATSGVFAVPSVSAGPLPPTAVTSRTPPPAARAPLSTVYPAPPVAATAIPATAIEPPTDPAAAQSGIIHRVGVPQTGTTSGGGAEGAYFLPTSIVSIQGRENSIVDGPPPGLSEPLPLPAQPPISSTHDAYGRPLVPDPTATSTGVQAAAAGPHNNPGFPTNSRAGIPPPGVGNSPVVPEPPNVHPVGRKI</sequence>
<name>A0A0G4G149_9ALVE</name>
<evidence type="ECO:0000313" key="4">
    <source>
        <dbReference type="EMBL" id="CEM21442.1"/>
    </source>
</evidence>
<feature type="compositionally biased region" description="Basic and acidic residues" evidence="2">
    <location>
        <begin position="222"/>
        <end position="235"/>
    </location>
</feature>
<dbReference type="PANTHER" id="PTHR45691:SF6">
    <property type="entry name" value="PROTEIN DIAPHANOUS"/>
    <property type="match status" value="1"/>
</dbReference>
<feature type="compositionally biased region" description="Pro residues" evidence="2">
    <location>
        <begin position="259"/>
        <end position="269"/>
    </location>
</feature>